<dbReference type="AlphaFoldDB" id="A0A7R9T7C8"/>
<feature type="domain" description="HMG box" evidence="3">
    <location>
        <begin position="846"/>
        <end position="912"/>
    </location>
</feature>
<dbReference type="PANTHER" id="PTHR23099:SF0">
    <property type="entry name" value="GERM CELL NUCLEAR ACIDIC PROTEIN"/>
    <property type="match status" value="1"/>
</dbReference>
<sequence length="912" mass="98490">MNTLVAQLTSKTPSSTRESRRKLGGTVSIVGSDLSEEVVSNNVPPVTPATKSKLLRAPLRERTNSRLSEEAGLATLALEVDEKRPFYSAPRKTSKTEPDDDKSAAVTAALMLVKDGLAALRTAGTDPKQKLLQLFATSAECSDVKATVSLFVINRLVDALDAHETVSQSIHERVPDRIDASALDDYDKYSVAAAPGSSFLNRVPHGSAVDVPPHTITKIPDIVDENNLSYGPSRCKTEPGGGVCDTSRCLAQFCGPFILPGTKVEEQSKQVSIASSEVFEVQSGKTEVYKDFDSEDNHSMAETEIDQDESVTDTASDVGTECGSTEKALTAEEAAVSLVGSPFISPGPEVVDISDLDAARTVDGDSDNGKEIVMRVTRPPAMSAVSTEEEEGNAPRNRRKHRQRQRVRIVLSDDDGAPNSPIDAKRMHISSGAVTSKQITLPSVLTAAVGDASGKKRMLRIKPTTRATIRSAKEDAHSDSDNLTVPTVEASREAVHSEVACGNPMFALEKTSKVSTEDTSEPQGCSAGLRCHAMVKDVITSDRMKASIRLGDSDSCITESGDEPDDMGIVTSNRTGVFTAAVDERLTSESCELVTGSADPYGIDKLRTPTPPPQIKYSSTPGGFNSTTPECTGGKKEAGFATVLPPTHSKALSAAFASAAKPGKQINFARHKSAIAHALYDEFNANAFDGRLPPRLEITWNAKLLTTAGLTHYKKITRSSGISEYHARIELSTKVLDSAEKLEATLLHELCHVAAWLVDHCAKPPHGAVFKRWATKAMRVYPAVIVDTCHSYQIHQPFKYRCTQSWCQQEYGRHSKSIDVDAKACGVCNGRLEYIGKFNSDGTRVEEKPPTAFSLFVKEHFGSVRDRLPAGTPHKLVMKELSMQWKSVGRTAKSMNKTPFSTLGEGMRALKL</sequence>
<dbReference type="EMBL" id="HBDY01000854">
    <property type="protein sequence ID" value="CAD8227317.1"/>
    <property type="molecule type" value="Transcribed_RNA"/>
</dbReference>
<dbReference type="Pfam" id="PF10263">
    <property type="entry name" value="SprT-like"/>
    <property type="match status" value="1"/>
</dbReference>
<accession>A0A7R9T7C8</accession>
<dbReference type="SUPFAM" id="SSF47095">
    <property type="entry name" value="HMG-box"/>
    <property type="match status" value="1"/>
</dbReference>
<evidence type="ECO:0000256" key="1">
    <source>
        <dbReference type="PROSITE-ProRule" id="PRU00267"/>
    </source>
</evidence>
<feature type="compositionally biased region" description="Polar residues" evidence="2">
    <location>
        <begin position="1"/>
        <end position="16"/>
    </location>
</feature>
<feature type="compositionally biased region" description="Basic residues" evidence="2">
    <location>
        <begin position="396"/>
        <end position="406"/>
    </location>
</feature>
<evidence type="ECO:0000259" key="3">
    <source>
        <dbReference type="PROSITE" id="PS50118"/>
    </source>
</evidence>
<dbReference type="PANTHER" id="PTHR23099">
    <property type="entry name" value="TRANSCRIPTIONAL REGULATOR"/>
    <property type="match status" value="1"/>
</dbReference>
<dbReference type="InterPro" id="IPR036910">
    <property type="entry name" value="HMG_box_dom_sf"/>
</dbReference>
<dbReference type="PROSITE" id="PS50118">
    <property type="entry name" value="HMG_BOX_2"/>
    <property type="match status" value="1"/>
</dbReference>
<feature type="region of interest" description="Disordered" evidence="2">
    <location>
        <begin position="381"/>
        <end position="406"/>
    </location>
</feature>
<dbReference type="InterPro" id="IPR006640">
    <property type="entry name" value="SprT-like_domain"/>
</dbReference>
<dbReference type="GO" id="GO:0003677">
    <property type="term" value="F:DNA binding"/>
    <property type="evidence" value="ECO:0007669"/>
    <property type="project" value="UniProtKB-UniRule"/>
</dbReference>
<evidence type="ECO:0000256" key="2">
    <source>
        <dbReference type="SAM" id="MobiDB-lite"/>
    </source>
</evidence>
<proteinExistence type="predicted"/>
<evidence type="ECO:0000313" key="4">
    <source>
        <dbReference type="EMBL" id="CAD8227317.1"/>
    </source>
</evidence>
<gene>
    <name evidence="4" type="ORF">MPUS1402_LOCUS631</name>
</gene>
<organism evidence="4">
    <name type="scientific">Micromonas pusilla</name>
    <name type="common">Picoplanktonic green alga</name>
    <name type="synonym">Chromulina pusilla</name>
    <dbReference type="NCBI Taxonomy" id="38833"/>
    <lineage>
        <taxon>Eukaryota</taxon>
        <taxon>Viridiplantae</taxon>
        <taxon>Chlorophyta</taxon>
        <taxon>Mamiellophyceae</taxon>
        <taxon>Mamiellales</taxon>
        <taxon>Mamiellaceae</taxon>
        <taxon>Micromonas</taxon>
    </lineage>
</organism>
<reference evidence="4" key="1">
    <citation type="submission" date="2021-01" db="EMBL/GenBank/DDBJ databases">
        <authorList>
            <person name="Corre E."/>
            <person name="Pelletier E."/>
            <person name="Niang G."/>
            <person name="Scheremetjew M."/>
            <person name="Finn R."/>
            <person name="Kale V."/>
            <person name="Holt S."/>
            <person name="Cochrane G."/>
            <person name="Meng A."/>
            <person name="Brown T."/>
            <person name="Cohen L."/>
        </authorList>
    </citation>
    <scope>NUCLEOTIDE SEQUENCE</scope>
    <source>
        <strain evidence="4">RCC1614</strain>
    </source>
</reference>
<name>A0A7R9T7C8_MICPS</name>
<dbReference type="CDD" id="cd00084">
    <property type="entry name" value="HMG-box_SF"/>
    <property type="match status" value="1"/>
</dbReference>
<keyword evidence="1" id="KW-0539">Nucleus</keyword>
<dbReference type="SMART" id="SM00731">
    <property type="entry name" value="SprT"/>
    <property type="match status" value="1"/>
</dbReference>
<dbReference type="GO" id="GO:0006950">
    <property type="term" value="P:response to stress"/>
    <property type="evidence" value="ECO:0007669"/>
    <property type="project" value="UniProtKB-ARBA"/>
</dbReference>
<feature type="region of interest" description="Disordered" evidence="2">
    <location>
        <begin position="1"/>
        <end position="24"/>
    </location>
</feature>
<feature type="DNA-binding region" description="HMG box" evidence="1">
    <location>
        <begin position="846"/>
        <end position="912"/>
    </location>
</feature>
<dbReference type="InterPro" id="IPR009071">
    <property type="entry name" value="HMG_box_dom"/>
</dbReference>
<dbReference type="GO" id="GO:0005634">
    <property type="term" value="C:nucleus"/>
    <property type="evidence" value="ECO:0007669"/>
    <property type="project" value="UniProtKB-UniRule"/>
</dbReference>
<protein>
    <recommendedName>
        <fullName evidence="3">HMG box domain-containing protein</fullName>
    </recommendedName>
</protein>
<keyword evidence="1" id="KW-0238">DNA-binding</keyword>